<dbReference type="InterPro" id="IPR036390">
    <property type="entry name" value="WH_DNA-bd_sf"/>
</dbReference>
<dbReference type="InterPro" id="IPR011008">
    <property type="entry name" value="Dimeric_a/b-barrel"/>
</dbReference>
<evidence type="ECO:0000259" key="4">
    <source>
        <dbReference type="PROSITE" id="PS50956"/>
    </source>
</evidence>
<dbReference type="OrthoDB" id="4411089at2"/>
<dbReference type="Pfam" id="PF01037">
    <property type="entry name" value="AsnC_trans_reg"/>
    <property type="match status" value="1"/>
</dbReference>
<dbReference type="InterPro" id="IPR036388">
    <property type="entry name" value="WH-like_DNA-bd_sf"/>
</dbReference>
<dbReference type="GO" id="GO:0005829">
    <property type="term" value="C:cytosol"/>
    <property type="evidence" value="ECO:0007669"/>
    <property type="project" value="TreeGrafter"/>
</dbReference>
<dbReference type="RefSeq" id="WP_100389443.1">
    <property type="nucleotide sequence ID" value="NZ_BMZU01000002.1"/>
</dbReference>
<dbReference type="PANTHER" id="PTHR30154">
    <property type="entry name" value="LEUCINE-RESPONSIVE REGULATORY PROTEIN"/>
    <property type="match status" value="1"/>
</dbReference>
<protein>
    <submittedName>
        <fullName evidence="5">DNA-binding Lrp family transcriptional regulator</fullName>
    </submittedName>
</protein>
<dbReference type="PRINTS" id="PR00033">
    <property type="entry name" value="HTHASNC"/>
</dbReference>
<dbReference type="InterPro" id="IPR019887">
    <property type="entry name" value="Tscrpt_reg_AsnC/Lrp_C"/>
</dbReference>
<dbReference type="InterPro" id="IPR000485">
    <property type="entry name" value="AsnC-type_HTH_dom"/>
</dbReference>
<evidence type="ECO:0000313" key="6">
    <source>
        <dbReference type="Proteomes" id="UP000231742"/>
    </source>
</evidence>
<dbReference type="Gene3D" id="3.30.70.920">
    <property type="match status" value="1"/>
</dbReference>
<proteinExistence type="predicted"/>
<dbReference type="InterPro" id="IPR011991">
    <property type="entry name" value="ArsR-like_HTH"/>
</dbReference>
<dbReference type="Pfam" id="PF13404">
    <property type="entry name" value="HTH_AsnC-type"/>
    <property type="match status" value="1"/>
</dbReference>
<name>A0A2M9D316_9MICO</name>
<evidence type="ECO:0000256" key="1">
    <source>
        <dbReference type="ARBA" id="ARBA00023015"/>
    </source>
</evidence>
<keyword evidence="1" id="KW-0805">Transcription regulation</keyword>
<dbReference type="Proteomes" id="UP000231742">
    <property type="component" value="Unassembled WGS sequence"/>
</dbReference>
<evidence type="ECO:0000256" key="3">
    <source>
        <dbReference type="ARBA" id="ARBA00023163"/>
    </source>
</evidence>
<dbReference type="InterPro" id="IPR019888">
    <property type="entry name" value="Tscrpt_reg_AsnC-like"/>
</dbReference>
<dbReference type="SUPFAM" id="SSF46785">
    <property type="entry name" value="Winged helix' DNA-binding domain"/>
    <property type="match status" value="1"/>
</dbReference>
<dbReference type="GO" id="GO:0043565">
    <property type="term" value="F:sequence-specific DNA binding"/>
    <property type="evidence" value="ECO:0007669"/>
    <property type="project" value="InterPro"/>
</dbReference>
<dbReference type="PANTHER" id="PTHR30154:SF54">
    <property type="entry name" value="POSSIBLE TRANSCRIPTIONAL REGULATORY PROTEIN (PROBABLY LRP_ASNC-FAMILY)"/>
    <property type="match status" value="1"/>
</dbReference>
<dbReference type="PROSITE" id="PS50956">
    <property type="entry name" value="HTH_ASNC_2"/>
    <property type="match status" value="1"/>
</dbReference>
<organism evidence="5 6">
    <name type="scientific">Salinibacterium amurskyense</name>
    <dbReference type="NCBI Taxonomy" id="205941"/>
    <lineage>
        <taxon>Bacteria</taxon>
        <taxon>Bacillati</taxon>
        <taxon>Actinomycetota</taxon>
        <taxon>Actinomycetes</taxon>
        <taxon>Micrococcales</taxon>
        <taxon>Microbacteriaceae</taxon>
        <taxon>Salinibacterium</taxon>
    </lineage>
</organism>
<accession>A0A2M9D316</accession>
<dbReference type="GO" id="GO:0043200">
    <property type="term" value="P:response to amino acid"/>
    <property type="evidence" value="ECO:0007669"/>
    <property type="project" value="TreeGrafter"/>
</dbReference>
<keyword evidence="3" id="KW-0804">Transcription</keyword>
<evidence type="ECO:0000313" key="5">
    <source>
        <dbReference type="EMBL" id="PJJ78398.1"/>
    </source>
</evidence>
<comment type="caution">
    <text evidence="5">The sequence shown here is derived from an EMBL/GenBank/DDBJ whole genome shotgun (WGS) entry which is preliminary data.</text>
</comment>
<sequence length="156" mass="16961">MADELDPIDTKILTLLSRDARMSNAAIASTVGIAASTAHTRIKSLFDRGLITGYHAALNQAKLGRGLQAIIGVSLRPGARQESIQAFTEEIRRLPEVIQLFFVGGGDDFLVHIAVENSSKVRLFVVDHLSARHSVASTNTSMIFEYHRNAVATDFA</sequence>
<dbReference type="CDD" id="cd00090">
    <property type="entry name" value="HTH_ARSR"/>
    <property type="match status" value="1"/>
</dbReference>
<dbReference type="SMART" id="SM00344">
    <property type="entry name" value="HTH_ASNC"/>
    <property type="match status" value="1"/>
</dbReference>
<dbReference type="AlphaFoldDB" id="A0A2M9D316"/>
<dbReference type="SUPFAM" id="SSF54909">
    <property type="entry name" value="Dimeric alpha+beta barrel"/>
    <property type="match status" value="1"/>
</dbReference>
<feature type="domain" description="HTH asnC-type" evidence="4">
    <location>
        <begin position="5"/>
        <end position="66"/>
    </location>
</feature>
<keyword evidence="2 5" id="KW-0238">DNA-binding</keyword>
<dbReference type="Gene3D" id="1.10.10.10">
    <property type="entry name" value="Winged helix-like DNA-binding domain superfamily/Winged helix DNA-binding domain"/>
    <property type="match status" value="1"/>
</dbReference>
<reference evidence="5 6" key="1">
    <citation type="submission" date="2017-11" db="EMBL/GenBank/DDBJ databases">
        <title>Genomic Encyclopedia of Archaeal and Bacterial Type Strains, Phase II (KMG-II): From Individual Species to Whole Genera.</title>
        <authorList>
            <person name="Goeker M."/>
        </authorList>
    </citation>
    <scope>NUCLEOTIDE SEQUENCE [LARGE SCALE GENOMIC DNA]</scope>
    <source>
        <strain evidence="5 6">DSM 16400</strain>
    </source>
</reference>
<dbReference type="EMBL" id="PGFH01000002">
    <property type="protein sequence ID" value="PJJ78398.1"/>
    <property type="molecule type" value="Genomic_DNA"/>
</dbReference>
<evidence type="ECO:0000256" key="2">
    <source>
        <dbReference type="ARBA" id="ARBA00023125"/>
    </source>
</evidence>
<keyword evidence="6" id="KW-1185">Reference proteome</keyword>
<gene>
    <name evidence="5" type="ORF">CLV85_1968</name>
</gene>